<feature type="domain" description="Xylose isomerase-like TIM barrel" evidence="1">
    <location>
        <begin position="23"/>
        <end position="246"/>
    </location>
</feature>
<dbReference type="InterPro" id="IPR036237">
    <property type="entry name" value="Xyl_isomerase-like_sf"/>
</dbReference>
<dbReference type="Proteomes" id="UP000013085">
    <property type="component" value="Unassembled WGS sequence"/>
</dbReference>
<evidence type="ECO:0000259" key="1">
    <source>
        <dbReference type="Pfam" id="PF01261"/>
    </source>
</evidence>
<accession>A0A0E2HDC1</accession>
<dbReference type="Gene3D" id="3.20.20.150">
    <property type="entry name" value="Divalent-metal-dependent TIM barrel enzymes"/>
    <property type="match status" value="1"/>
</dbReference>
<organism evidence="2 3">
    <name type="scientific">[Clostridium] clostridioforme 90A8</name>
    <dbReference type="NCBI Taxonomy" id="999408"/>
    <lineage>
        <taxon>Bacteria</taxon>
        <taxon>Bacillati</taxon>
        <taxon>Bacillota</taxon>
        <taxon>Clostridia</taxon>
        <taxon>Lachnospirales</taxon>
        <taxon>Lachnospiraceae</taxon>
        <taxon>Enterocloster</taxon>
    </lineage>
</organism>
<dbReference type="PATRIC" id="fig|999408.3.peg.1769"/>
<dbReference type="HOGENOM" id="CLU_050006_8_2_9"/>
<dbReference type="Pfam" id="PF01261">
    <property type="entry name" value="AP_endonuc_2"/>
    <property type="match status" value="1"/>
</dbReference>
<evidence type="ECO:0000313" key="3">
    <source>
        <dbReference type="Proteomes" id="UP000013085"/>
    </source>
</evidence>
<dbReference type="PANTHER" id="PTHR12110">
    <property type="entry name" value="HYDROXYPYRUVATE ISOMERASE"/>
    <property type="match status" value="1"/>
</dbReference>
<dbReference type="SUPFAM" id="SSF51658">
    <property type="entry name" value="Xylose isomerase-like"/>
    <property type="match status" value="1"/>
</dbReference>
<evidence type="ECO:0000313" key="2">
    <source>
        <dbReference type="EMBL" id="ENZ17692.1"/>
    </source>
</evidence>
<dbReference type="InterPro" id="IPR050312">
    <property type="entry name" value="IolE/XylAMocC-like"/>
</dbReference>
<protein>
    <recommendedName>
        <fullName evidence="1">Xylose isomerase-like TIM barrel domain-containing protein</fullName>
    </recommendedName>
</protein>
<dbReference type="RefSeq" id="WP_002595498.1">
    <property type="nucleotide sequence ID" value="NZ_KB851018.1"/>
</dbReference>
<dbReference type="InterPro" id="IPR013022">
    <property type="entry name" value="Xyl_isomerase-like_TIM-brl"/>
</dbReference>
<sequence length="289" mass="32833">MKFGICYCYWSKDWEGNDYPKMIERARACGFDALEIFWGRTLTMEQQEVNEILAASKANDVEIYVSGGFGKEEDLSQADETGRRAAVEKSKRLIEAIARLGSHNFSGINYGAWCKFDRPIDKEKSFEQSAKSLKEIGRCAADYNVSWNMEVVNRFENYMLNTAAEARKLADMVNHPNINILLDIFHGMIEEDDLAEAIRTAGSRLGHYHMGSNNRRPPKPGFLPWQQVVDALKEIKYDRCISFEPLVRTGGSVALEGGNVWRNMLPADADDKYLDDLIKESLGYIKGMF</sequence>
<proteinExistence type="predicted"/>
<comment type="caution">
    <text evidence="2">The sequence shown here is derived from an EMBL/GenBank/DDBJ whole genome shotgun (WGS) entry which is preliminary data.</text>
</comment>
<dbReference type="EMBL" id="AGYR01000013">
    <property type="protein sequence ID" value="ENZ17692.1"/>
    <property type="molecule type" value="Genomic_DNA"/>
</dbReference>
<dbReference type="AlphaFoldDB" id="A0A0E2HDC1"/>
<gene>
    <name evidence="2" type="ORF">HMPREF1090_01642</name>
</gene>
<name>A0A0E2HDC1_9FIRM</name>
<reference evidence="2 3" key="1">
    <citation type="submission" date="2013-01" db="EMBL/GenBank/DDBJ databases">
        <title>The Genome Sequence of Clostridium clostridioforme 90A8.</title>
        <authorList>
            <consortium name="The Broad Institute Genome Sequencing Platform"/>
            <person name="Earl A."/>
            <person name="Ward D."/>
            <person name="Feldgarden M."/>
            <person name="Gevers D."/>
            <person name="Courvalin P."/>
            <person name="Lambert T."/>
            <person name="Walker B."/>
            <person name="Young S.K."/>
            <person name="Zeng Q."/>
            <person name="Gargeya S."/>
            <person name="Fitzgerald M."/>
            <person name="Haas B."/>
            <person name="Abouelleil A."/>
            <person name="Alvarado L."/>
            <person name="Arachchi H.M."/>
            <person name="Berlin A.M."/>
            <person name="Chapman S.B."/>
            <person name="Dewar J."/>
            <person name="Goldberg J."/>
            <person name="Griggs A."/>
            <person name="Gujja S."/>
            <person name="Hansen M."/>
            <person name="Howarth C."/>
            <person name="Imamovic A."/>
            <person name="Larimer J."/>
            <person name="McCowan C."/>
            <person name="Murphy C."/>
            <person name="Neiman D."/>
            <person name="Pearson M."/>
            <person name="Priest M."/>
            <person name="Roberts A."/>
            <person name="Saif S."/>
            <person name="Shea T."/>
            <person name="Sisk P."/>
            <person name="Sykes S."/>
            <person name="Wortman J."/>
            <person name="Nusbaum C."/>
            <person name="Birren B."/>
        </authorList>
    </citation>
    <scope>NUCLEOTIDE SEQUENCE [LARGE SCALE GENOMIC DNA]</scope>
    <source>
        <strain evidence="2 3">90A8</strain>
    </source>
</reference>